<dbReference type="GO" id="GO:0008713">
    <property type="term" value="F:ADP-heptose-lipopolysaccharide heptosyltransferase activity"/>
    <property type="evidence" value="ECO:0007669"/>
    <property type="project" value="TreeGrafter"/>
</dbReference>
<dbReference type="GO" id="GO:0009244">
    <property type="term" value="P:lipopolysaccharide core region biosynthetic process"/>
    <property type="evidence" value="ECO:0007669"/>
    <property type="project" value="TreeGrafter"/>
</dbReference>
<accession>H3KG37</accession>
<dbReference type="Proteomes" id="UP000004956">
    <property type="component" value="Unassembled WGS sequence"/>
</dbReference>
<dbReference type="InterPro" id="IPR051199">
    <property type="entry name" value="LPS_LOS_Heptosyltrfase"/>
</dbReference>
<keyword evidence="4" id="KW-1185">Reference proteome</keyword>
<evidence type="ECO:0000313" key="3">
    <source>
        <dbReference type="EMBL" id="EHY30913.1"/>
    </source>
</evidence>
<dbReference type="InterPro" id="IPR002201">
    <property type="entry name" value="Glyco_trans_9"/>
</dbReference>
<keyword evidence="1" id="KW-0328">Glycosyltransferase</keyword>
<evidence type="ECO:0000256" key="1">
    <source>
        <dbReference type="ARBA" id="ARBA00022676"/>
    </source>
</evidence>
<dbReference type="STRING" id="762967.HMPREF9440_01712"/>
<dbReference type="HOGENOM" id="CLU_056162_2_0_4"/>
<evidence type="ECO:0000313" key="4">
    <source>
        <dbReference type="Proteomes" id="UP000004956"/>
    </source>
</evidence>
<protein>
    <recommendedName>
        <fullName evidence="5">Heptosyltransferase</fullName>
    </recommendedName>
</protein>
<evidence type="ECO:0000256" key="2">
    <source>
        <dbReference type="ARBA" id="ARBA00022679"/>
    </source>
</evidence>
<dbReference type="Pfam" id="PF01075">
    <property type="entry name" value="Glyco_transf_9"/>
    <property type="match status" value="1"/>
</dbReference>
<proteinExistence type="predicted"/>
<dbReference type="RefSeq" id="WP_008542792.1">
    <property type="nucleotide sequence ID" value="NZ_JH604988.1"/>
</dbReference>
<gene>
    <name evidence="3" type="ORF">HMPREF9440_01712</name>
</gene>
<dbReference type="Gene3D" id="3.40.50.2000">
    <property type="entry name" value="Glycogen Phosphorylase B"/>
    <property type="match status" value="1"/>
</dbReference>
<comment type="caution">
    <text evidence="3">The sequence shown here is derived from an EMBL/GenBank/DDBJ whole genome shotgun (WGS) entry which is preliminary data.</text>
</comment>
<dbReference type="EMBL" id="AFBQ01000259">
    <property type="protein sequence ID" value="EHY30913.1"/>
    <property type="molecule type" value="Genomic_DNA"/>
</dbReference>
<dbReference type="PATRIC" id="fig|762967.3.peg.1346"/>
<sequence>MMSWLKALNRRRLFWKRLRVVKKEDLPQRHPLTRPDSVKRLLVIDAFPGFGDAVYTNGLLSALACDGLEVSVAAREKMLSVFRTNGALKATYSLESEADREACLAESFDMVVDLDYNHTHTFPLRMPWLKALRAFTATCSEYGRELNVFHDFIDISRFAHVGERLGLVRAYVLGSEDVEPIRPVFDVPEHAPLEFRAVYVNTLASQDDRCLSADQIAQLAAWFRKERKLCGLFYVSDDVELEEDAWVRRIRPDSFGEAASLLKETVAVITPDTSMVHVAAAFEKPVLALFCGKERDYFPAYAMSETWAPRSEKAMVVKPDESLPGKVVPVSAISSSALEDGLRWLGDVVEEKAS</sequence>
<dbReference type="SUPFAM" id="SSF53756">
    <property type="entry name" value="UDP-Glycosyltransferase/glycogen phosphorylase"/>
    <property type="match status" value="1"/>
</dbReference>
<evidence type="ECO:0008006" key="5">
    <source>
        <dbReference type="Google" id="ProtNLM"/>
    </source>
</evidence>
<dbReference type="OrthoDB" id="9767552at2"/>
<name>H3KG37_9BURK</name>
<dbReference type="AlphaFoldDB" id="H3KG37"/>
<organism evidence="3 4">
    <name type="scientific">Sutterella parvirubra YIT 11816</name>
    <dbReference type="NCBI Taxonomy" id="762967"/>
    <lineage>
        <taxon>Bacteria</taxon>
        <taxon>Pseudomonadati</taxon>
        <taxon>Pseudomonadota</taxon>
        <taxon>Betaproteobacteria</taxon>
        <taxon>Burkholderiales</taxon>
        <taxon>Sutterellaceae</taxon>
        <taxon>Sutterella</taxon>
    </lineage>
</organism>
<dbReference type="PANTHER" id="PTHR30160">
    <property type="entry name" value="TETRAACYLDISACCHARIDE 4'-KINASE-RELATED"/>
    <property type="match status" value="1"/>
</dbReference>
<keyword evidence="2" id="KW-0808">Transferase</keyword>
<dbReference type="GO" id="GO:0005829">
    <property type="term" value="C:cytosol"/>
    <property type="evidence" value="ECO:0007669"/>
    <property type="project" value="TreeGrafter"/>
</dbReference>
<reference evidence="3 4" key="1">
    <citation type="submission" date="2011-11" db="EMBL/GenBank/DDBJ databases">
        <authorList>
            <person name="Weinstock G."/>
            <person name="Sodergren E."/>
            <person name="Clifton S."/>
            <person name="Fulton L."/>
            <person name="Fulton B."/>
            <person name="Courtney L."/>
            <person name="Fronick C."/>
            <person name="Harrison M."/>
            <person name="Strong C."/>
            <person name="Farmer C."/>
            <person name="Delahaunty K."/>
            <person name="Markovic C."/>
            <person name="Hall O."/>
            <person name="Minx P."/>
            <person name="Tomlinson C."/>
            <person name="Mitreva M."/>
            <person name="Hou S."/>
            <person name="Chen J."/>
            <person name="Wollam A."/>
            <person name="Pepin K.H."/>
            <person name="Johnson M."/>
            <person name="Bhonagiri V."/>
            <person name="Zhang X."/>
            <person name="Suruliraj S."/>
            <person name="Warren W."/>
            <person name="Chinwalla A."/>
            <person name="Mardis E.R."/>
            <person name="Wilson R.K."/>
        </authorList>
    </citation>
    <scope>NUCLEOTIDE SEQUENCE [LARGE SCALE GENOMIC DNA]</scope>
    <source>
        <strain evidence="3 4">YIT 11816</strain>
    </source>
</reference>